<organism evidence="1 2">
    <name type="scientific">Trichoderma ghanense</name>
    <dbReference type="NCBI Taxonomy" id="65468"/>
    <lineage>
        <taxon>Eukaryota</taxon>
        <taxon>Fungi</taxon>
        <taxon>Dikarya</taxon>
        <taxon>Ascomycota</taxon>
        <taxon>Pezizomycotina</taxon>
        <taxon>Sordariomycetes</taxon>
        <taxon>Hypocreomycetidae</taxon>
        <taxon>Hypocreales</taxon>
        <taxon>Hypocreaceae</taxon>
        <taxon>Trichoderma</taxon>
    </lineage>
</organism>
<reference evidence="1 2" key="1">
    <citation type="submission" date="2018-01" db="EMBL/GenBank/DDBJ databases">
        <title>Genome characterization of the sugarcane-associated fungus Trichoderma ghanense CCMA-1212 and their application in lignocelulose bioconversion.</title>
        <authorList>
            <person name="Steindorff A.S."/>
            <person name="Mendes T.D."/>
            <person name="Vilela E.S.D."/>
            <person name="Rodrigues D.S."/>
            <person name="Formighieri E.F."/>
            <person name="Melo I.S."/>
            <person name="Favaro L.C.L."/>
        </authorList>
    </citation>
    <scope>NUCLEOTIDE SEQUENCE [LARGE SCALE GENOMIC DNA]</scope>
    <source>
        <strain evidence="1 2">CCMA-1212</strain>
    </source>
</reference>
<sequence length="181" mass="19685">MPQPSAVAMPAAELTEAVAGSREAFLSDTVVAKLSPAFKPGLTIPFHRDVRFLITVRYPHARTCSTCLSTPSTFPGTSNSSLQHGWPLPGVRLQDLPRTSYEYLYGPSRRDSQLPGSSVDAQMLATLSLYKFAPSKRDELKPGDLKPAAQEFDALAPVPQGGRWSPYRAMTVHVSGTWLNA</sequence>
<dbReference type="GeneID" id="300573344"/>
<evidence type="ECO:0000313" key="2">
    <source>
        <dbReference type="Proteomes" id="UP001642720"/>
    </source>
</evidence>
<dbReference type="RefSeq" id="XP_073561930.1">
    <property type="nucleotide sequence ID" value="XM_073698894.1"/>
</dbReference>
<name>A0ABY2HDN1_9HYPO</name>
<keyword evidence="2" id="KW-1185">Reference proteome</keyword>
<dbReference type="Proteomes" id="UP001642720">
    <property type="component" value="Unassembled WGS sequence"/>
</dbReference>
<proteinExistence type="predicted"/>
<accession>A0ABY2HDN1</accession>
<dbReference type="EMBL" id="PPTA01000002">
    <property type="protein sequence ID" value="TFB05729.1"/>
    <property type="molecule type" value="Genomic_DNA"/>
</dbReference>
<protein>
    <submittedName>
        <fullName evidence="1">Uncharacterized protein</fullName>
    </submittedName>
</protein>
<evidence type="ECO:0000313" key="1">
    <source>
        <dbReference type="EMBL" id="TFB05729.1"/>
    </source>
</evidence>
<comment type="caution">
    <text evidence="1">The sequence shown here is derived from an EMBL/GenBank/DDBJ whole genome shotgun (WGS) entry which is preliminary data.</text>
</comment>
<gene>
    <name evidence="1" type="ORF">CCMA1212_001470</name>
</gene>